<comment type="caution">
    <text evidence="4">The sequence shown here is derived from an EMBL/GenBank/DDBJ whole genome shotgun (WGS) entry which is preliminary data.</text>
</comment>
<evidence type="ECO:0000256" key="1">
    <source>
        <dbReference type="SAM" id="MobiDB-lite"/>
    </source>
</evidence>
<feature type="domain" description="M23ase beta-sheet core" evidence="3">
    <location>
        <begin position="135"/>
        <end position="233"/>
    </location>
</feature>
<keyword evidence="5" id="KW-1185">Reference proteome</keyword>
<feature type="compositionally biased region" description="Low complexity" evidence="1">
    <location>
        <begin position="75"/>
        <end position="92"/>
    </location>
</feature>
<evidence type="ECO:0000313" key="5">
    <source>
        <dbReference type="Proteomes" id="UP000602260"/>
    </source>
</evidence>
<dbReference type="SUPFAM" id="SSF51261">
    <property type="entry name" value="Duplicated hybrid motif"/>
    <property type="match status" value="1"/>
</dbReference>
<evidence type="ECO:0000256" key="2">
    <source>
        <dbReference type="SAM" id="Phobius"/>
    </source>
</evidence>
<dbReference type="EMBL" id="JACOPN010000007">
    <property type="protein sequence ID" value="MBC5717793.1"/>
    <property type="molecule type" value="Genomic_DNA"/>
</dbReference>
<dbReference type="PANTHER" id="PTHR21666:SF270">
    <property type="entry name" value="MUREIN HYDROLASE ACTIVATOR ENVC"/>
    <property type="match status" value="1"/>
</dbReference>
<keyword evidence="2" id="KW-1133">Transmembrane helix</keyword>
<dbReference type="AlphaFoldDB" id="A0A8J6IZU4"/>
<dbReference type="RefSeq" id="WP_186878971.1">
    <property type="nucleotide sequence ID" value="NZ_JACOPN010000007.1"/>
</dbReference>
<dbReference type="Proteomes" id="UP000602260">
    <property type="component" value="Unassembled WGS sequence"/>
</dbReference>
<dbReference type="PANTHER" id="PTHR21666">
    <property type="entry name" value="PEPTIDASE-RELATED"/>
    <property type="match status" value="1"/>
</dbReference>
<feature type="region of interest" description="Disordered" evidence="1">
    <location>
        <begin position="46"/>
        <end position="105"/>
    </location>
</feature>
<evidence type="ECO:0000313" key="4">
    <source>
        <dbReference type="EMBL" id="MBC5717793.1"/>
    </source>
</evidence>
<dbReference type="Pfam" id="PF01551">
    <property type="entry name" value="Peptidase_M23"/>
    <property type="match status" value="1"/>
</dbReference>
<reference evidence="4" key="1">
    <citation type="submission" date="2020-08" db="EMBL/GenBank/DDBJ databases">
        <title>Genome public.</title>
        <authorList>
            <person name="Liu C."/>
            <person name="Sun Q."/>
        </authorList>
    </citation>
    <scope>NUCLEOTIDE SEQUENCE</scope>
    <source>
        <strain evidence="4">BX5</strain>
    </source>
</reference>
<dbReference type="GO" id="GO:0004222">
    <property type="term" value="F:metalloendopeptidase activity"/>
    <property type="evidence" value="ECO:0007669"/>
    <property type="project" value="TreeGrafter"/>
</dbReference>
<sequence length="240" mass="24848">MKKRSRLEQLGDFVLGKGFYIVLLLCVATIGVSGYALIHNFTAKPAASSPAGGSASVVLPDLPEIPEEPAPVVKPDTQARQPDPAPAPAAGSDDPEPAARGQEPVVYTRPVKGEVLRPFSVEALTLDPTLGDWRTHGGVDLAAAIGTEVLAMGPGTVAEIKQDGLMGTTVVVDQGDGLRTTYANLAAKPTVKEGDTVRTGDILGAVGDTAIAESGLAPHLHLETRMDGQPMDPASFLDQA</sequence>
<keyword evidence="2" id="KW-0812">Transmembrane</keyword>
<gene>
    <name evidence="4" type="ORF">H8S55_10725</name>
</gene>
<dbReference type="CDD" id="cd12797">
    <property type="entry name" value="M23_peptidase"/>
    <property type="match status" value="1"/>
</dbReference>
<organism evidence="4 5">
    <name type="scientific">Flintibacter faecis</name>
    <dbReference type="NCBI Taxonomy" id="2763047"/>
    <lineage>
        <taxon>Bacteria</taxon>
        <taxon>Bacillati</taxon>
        <taxon>Bacillota</taxon>
        <taxon>Clostridia</taxon>
        <taxon>Eubacteriales</taxon>
        <taxon>Flintibacter</taxon>
    </lineage>
</organism>
<feature type="compositionally biased region" description="Low complexity" evidence="1">
    <location>
        <begin position="46"/>
        <end position="56"/>
    </location>
</feature>
<proteinExistence type="predicted"/>
<protein>
    <submittedName>
        <fullName evidence="4">M23 family metallopeptidase</fullName>
    </submittedName>
</protein>
<name>A0A8J6IZU4_9FIRM</name>
<keyword evidence="2" id="KW-0472">Membrane</keyword>
<dbReference type="InterPro" id="IPR011055">
    <property type="entry name" value="Dup_hybrid_motif"/>
</dbReference>
<dbReference type="Gene3D" id="2.70.70.10">
    <property type="entry name" value="Glucose Permease (Domain IIA)"/>
    <property type="match status" value="1"/>
</dbReference>
<dbReference type="InterPro" id="IPR016047">
    <property type="entry name" value="M23ase_b-sheet_dom"/>
</dbReference>
<dbReference type="InterPro" id="IPR050570">
    <property type="entry name" value="Cell_wall_metabolism_enzyme"/>
</dbReference>
<feature type="transmembrane region" description="Helical" evidence="2">
    <location>
        <begin position="20"/>
        <end position="38"/>
    </location>
</feature>
<evidence type="ECO:0000259" key="3">
    <source>
        <dbReference type="Pfam" id="PF01551"/>
    </source>
</evidence>
<accession>A0A8J6IZU4</accession>